<sequence length="340" mass="37945">MPAQVFTQLEAGLLSLQTASYVTSAAFSIWLWDILINLDVELTVLWRRKGGLLKTLYTLVRYAPGTLFIPNVYLYSPMRAQLSKKVCLSARYLKELIGHQFCASTAIIMSLTAGLCSISVTTVFALRVYAIYRSIHWMRRLIVVVVGICHFAVLSLSALVAIDLAGRVIWIGPLSLCATPNPPVRLFSLFYGSTLVAELFLVLATLYHAICFRRDHPSLEGTATGVVVRTLHREGFSYFAFIFTSRFVICTLIWSHPSLTVLILVYIEFAVISTLTSRWILSFRQLAISFWEDPAPDGIQFTTATVTGIPVTTFGVVEHSMSFALWSTRTDALELTQSHS</sequence>
<gene>
    <name evidence="3" type="ORF">PIIN_08920</name>
</gene>
<dbReference type="Pfam" id="PF20151">
    <property type="entry name" value="DUF6533"/>
    <property type="match status" value="1"/>
</dbReference>
<evidence type="ECO:0000259" key="2">
    <source>
        <dbReference type="Pfam" id="PF20151"/>
    </source>
</evidence>
<feature type="transmembrane region" description="Helical" evidence="1">
    <location>
        <begin position="189"/>
        <end position="210"/>
    </location>
</feature>
<dbReference type="HOGENOM" id="CLU_067873_0_0_1"/>
<dbReference type="EMBL" id="CAFZ01000375">
    <property type="protein sequence ID" value="CCA74940.1"/>
    <property type="molecule type" value="Genomic_DNA"/>
</dbReference>
<evidence type="ECO:0000256" key="1">
    <source>
        <dbReference type="SAM" id="Phobius"/>
    </source>
</evidence>
<organism evidence="3 4">
    <name type="scientific">Serendipita indica (strain DSM 11827)</name>
    <name type="common">Root endophyte fungus</name>
    <name type="synonym">Piriformospora indica</name>
    <dbReference type="NCBI Taxonomy" id="1109443"/>
    <lineage>
        <taxon>Eukaryota</taxon>
        <taxon>Fungi</taxon>
        <taxon>Dikarya</taxon>
        <taxon>Basidiomycota</taxon>
        <taxon>Agaricomycotina</taxon>
        <taxon>Agaricomycetes</taxon>
        <taxon>Sebacinales</taxon>
        <taxon>Serendipitaceae</taxon>
        <taxon>Serendipita</taxon>
    </lineage>
</organism>
<reference evidence="3 4" key="1">
    <citation type="journal article" date="2011" name="PLoS Pathog.">
        <title>Endophytic Life Strategies Decoded by Genome and Transcriptome Analyses of the Mutualistic Root Symbiont Piriformospora indica.</title>
        <authorList>
            <person name="Zuccaro A."/>
            <person name="Lahrmann U."/>
            <person name="Guldener U."/>
            <person name="Langen G."/>
            <person name="Pfiffi S."/>
            <person name="Biedenkopf D."/>
            <person name="Wong P."/>
            <person name="Samans B."/>
            <person name="Grimm C."/>
            <person name="Basiewicz M."/>
            <person name="Murat C."/>
            <person name="Martin F."/>
            <person name="Kogel K.H."/>
        </authorList>
    </citation>
    <scope>NUCLEOTIDE SEQUENCE [LARGE SCALE GENOMIC DNA]</scope>
    <source>
        <strain evidence="3 4">DSM 11827</strain>
    </source>
</reference>
<feature type="transmembrane region" description="Helical" evidence="1">
    <location>
        <begin position="261"/>
        <end position="281"/>
    </location>
</feature>
<feature type="transmembrane region" description="Helical" evidence="1">
    <location>
        <begin position="20"/>
        <end position="38"/>
    </location>
</feature>
<keyword evidence="1" id="KW-0812">Transmembrane</keyword>
<name>G4TUE7_SERID</name>
<keyword evidence="1" id="KW-0472">Membrane</keyword>
<dbReference type="AlphaFoldDB" id="G4TUE7"/>
<keyword evidence="4" id="KW-1185">Reference proteome</keyword>
<dbReference type="OrthoDB" id="3350812at2759"/>
<feature type="transmembrane region" description="Helical" evidence="1">
    <location>
        <begin position="96"/>
        <end position="129"/>
    </location>
</feature>
<evidence type="ECO:0000313" key="3">
    <source>
        <dbReference type="EMBL" id="CCA74940.1"/>
    </source>
</evidence>
<dbReference type="InParanoid" id="G4TUE7"/>
<keyword evidence="1" id="KW-1133">Transmembrane helix</keyword>
<evidence type="ECO:0000313" key="4">
    <source>
        <dbReference type="Proteomes" id="UP000007148"/>
    </source>
</evidence>
<accession>G4TUE7</accession>
<dbReference type="InterPro" id="IPR045340">
    <property type="entry name" value="DUF6533"/>
</dbReference>
<protein>
    <recommendedName>
        <fullName evidence="2">DUF6533 domain-containing protein</fullName>
    </recommendedName>
</protein>
<feature type="transmembrane region" description="Helical" evidence="1">
    <location>
        <begin position="141"/>
        <end position="169"/>
    </location>
</feature>
<proteinExistence type="predicted"/>
<feature type="domain" description="DUF6533" evidence="2">
    <location>
        <begin position="21"/>
        <end position="64"/>
    </location>
</feature>
<dbReference type="Proteomes" id="UP000007148">
    <property type="component" value="Unassembled WGS sequence"/>
</dbReference>
<comment type="caution">
    <text evidence="3">The sequence shown here is derived from an EMBL/GenBank/DDBJ whole genome shotgun (WGS) entry which is preliminary data.</text>
</comment>
<feature type="transmembrane region" description="Helical" evidence="1">
    <location>
        <begin position="236"/>
        <end position="255"/>
    </location>
</feature>